<dbReference type="RefSeq" id="WP_184951903.1">
    <property type="nucleotide sequence ID" value="NZ_BOMC01000080.1"/>
</dbReference>
<gene>
    <name evidence="2" type="ORF">BKA14_003416</name>
</gene>
<evidence type="ECO:0000313" key="3">
    <source>
        <dbReference type="Proteomes" id="UP000542742"/>
    </source>
</evidence>
<dbReference type="InterPro" id="IPR036514">
    <property type="entry name" value="SGNH_hydro_sf"/>
</dbReference>
<evidence type="ECO:0000313" key="2">
    <source>
        <dbReference type="EMBL" id="MBB4693268.1"/>
    </source>
</evidence>
<organism evidence="2 3">
    <name type="scientific">Paractinoplanes abujensis</name>
    <dbReference type="NCBI Taxonomy" id="882441"/>
    <lineage>
        <taxon>Bacteria</taxon>
        <taxon>Bacillati</taxon>
        <taxon>Actinomycetota</taxon>
        <taxon>Actinomycetes</taxon>
        <taxon>Micromonosporales</taxon>
        <taxon>Micromonosporaceae</taxon>
        <taxon>Paractinoplanes</taxon>
    </lineage>
</organism>
<feature type="domain" description="SGNH hydrolase-type esterase" evidence="1">
    <location>
        <begin position="93"/>
        <end position="263"/>
    </location>
</feature>
<name>A0A7W7CRE5_9ACTN</name>
<dbReference type="GO" id="GO:0004622">
    <property type="term" value="F:phosphatidylcholine lysophospholipase activity"/>
    <property type="evidence" value="ECO:0007669"/>
    <property type="project" value="TreeGrafter"/>
</dbReference>
<dbReference type="AlphaFoldDB" id="A0A7W7CRE5"/>
<dbReference type="PANTHER" id="PTHR30383">
    <property type="entry name" value="THIOESTERASE 1/PROTEASE 1/LYSOPHOSPHOLIPASE L1"/>
    <property type="match status" value="1"/>
</dbReference>
<dbReference type="PANTHER" id="PTHR30383:SF5">
    <property type="entry name" value="SGNH HYDROLASE-TYPE ESTERASE DOMAIN-CONTAINING PROTEIN"/>
    <property type="match status" value="1"/>
</dbReference>
<dbReference type="Pfam" id="PF13472">
    <property type="entry name" value="Lipase_GDSL_2"/>
    <property type="match status" value="1"/>
</dbReference>
<keyword evidence="3" id="KW-1185">Reference proteome</keyword>
<dbReference type="SUPFAM" id="SSF52266">
    <property type="entry name" value="SGNH hydrolase"/>
    <property type="match status" value="1"/>
</dbReference>
<sequence length="277" mass="30373">MTTTPELTDTERRTFIRYTRTQRWPLLQRFPVPDDLHDELLAQMIGWPAPTVRAVAAELARQARDTATEMLTDQHFRALLEALPFRPQDRVVAVGDSITADRVGWFELLAAALPAHSTVNLGVSGNTTADVLERFDLLEAARPGHVLLMLGTNDVRTHGRTTGYRMATSPEFERNLRALIDLITSLGATVTAITPPVVDQSRADATFADAPVRWHAADIADIAAITRKVAPACLDLHTATRAEDPDVFLEADGVHPSAAGQRRILTLIAEHLSTGPR</sequence>
<dbReference type="EMBL" id="JACHMF010000001">
    <property type="protein sequence ID" value="MBB4693268.1"/>
    <property type="molecule type" value="Genomic_DNA"/>
</dbReference>
<dbReference type="InterPro" id="IPR051532">
    <property type="entry name" value="Ester_Hydrolysis_Enzymes"/>
</dbReference>
<comment type="caution">
    <text evidence="2">The sequence shown here is derived from an EMBL/GenBank/DDBJ whole genome shotgun (WGS) entry which is preliminary data.</text>
</comment>
<dbReference type="Proteomes" id="UP000542742">
    <property type="component" value="Unassembled WGS sequence"/>
</dbReference>
<dbReference type="InterPro" id="IPR013830">
    <property type="entry name" value="SGNH_hydro"/>
</dbReference>
<dbReference type="Gene3D" id="3.40.50.1110">
    <property type="entry name" value="SGNH hydrolase"/>
    <property type="match status" value="1"/>
</dbReference>
<accession>A0A7W7CRE5</accession>
<evidence type="ECO:0000259" key="1">
    <source>
        <dbReference type="Pfam" id="PF13472"/>
    </source>
</evidence>
<protein>
    <submittedName>
        <fullName evidence="2">Lysophospholipase L1-like esterase</fullName>
    </submittedName>
</protein>
<proteinExistence type="predicted"/>
<reference evidence="2 3" key="1">
    <citation type="submission" date="2020-08" db="EMBL/GenBank/DDBJ databases">
        <title>Sequencing the genomes of 1000 actinobacteria strains.</title>
        <authorList>
            <person name="Klenk H.-P."/>
        </authorList>
    </citation>
    <scope>NUCLEOTIDE SEQUENCE [LARGE SCALE GENOMIC DNA]</scope>
    <source>
        <strain evidence="2 3">DSM 45518</strain>
    </source>
</reference>